<dbReference type="Gene3D" id="1.10.287.130">
    <property type="match status" value="1"/>
</dbReference>
<dbReference type="SUPFAM" id="SSF55874">
    <property type="entry name" value="ATPase domain of HSP90 chaperone/DNA topoisomerase II/histidine kinase"/>
    <property type="match status" value="1"/>
</dbReference>
<accession>A0AA48H3E5</accession>
<feature type="modified residue" description="4-aspartylphosphate" evidence="6">
    <location>
        <position position="588"/>
    </location>
</feature>
<dbReference type="EC" id="2.7.13.3" evidence="2"/>
<dbReference type="PROSITE" id="PS50109">
    <property type="entry name" value="HIS_KIN"/>
    <property type="match status" value="1"/>
</dbReference>
<dbReference type="InterPro" id="IPR011006">
    <property type="entry name" value="CheY-like_superfamily"/>
</dbReference>
<dbReference type="GO" id="GO:0000155">
    <property type="term" value="F:phosphorelay sensor kinase activity"/>
    <property type="evidence" value="ECO:0007669"/>
    <property type="project" value="InterPro"/>
</dbReference>
<dbReference type="SMART" id="SM00387">
    <property type="entry name" value="HATPase_c"/>
    <property type="match status" value="1"/>
</dbReference>
<dbReference type="InterPro" id="IPR003661">
    <property type="entry name" value="HisK_dim/P_dom"/>
</dbReference>
<dbReference type="SUPFAM" id="SSF52172">
    <property type="entry name" value="CheY-like"/>
    <property type="match status" value="1"/>
</dbReference>
<dbReference type="Pfam" id="PF02518">
    <property type="entry name" value="HATPase_c"/>
    <property type="match status" value="1"/>
</dbReference>
<dbReference type="InterPro" id="IPR036890">
    <property type="entry name" value="HATPase_C_sf"/>
</dbReference>
<evidence type="ECO:0000256" key="5">
    <source>
        <dbReference type="ARBA" id="ARBA00022777"/>
    </source>
</evidence>
<dbReference type="InterPro" id="IPR029016">
    <property type="entry name" value="GAF-like_dom_sf"/>
</dbReference>
<reference evidence="11" key="1">
    <citation type="journal article" date="2023" name="Int. J. Syst. Evol. Microbiol.">
        <title>Mesoterricola silvestris gen. nov., sp. nov., Mesoterricola sediminis sp. nov., Geothrix oryzae sp. nov., Geothrix edaphica sp. nov., Geothrix rubra sp. nov., and Geothrix limicola sp. nov., six novel members of Acidobacteriota isolated from soils.</title>
        <authorList>
            <person name="Itoh H."/>
            <person name="Sugisawa Y."/>
            <person name="Mise K."/>
            <person name="Xu Z."/>
            <person name="Kuniyasu M."/>
            <person name="Ushijima N."/>
            <person name="Kawano K."/>
            <person name="Kobayashi E."/>
            <person name="Shiratori Y."/>
            <person name="Masuda Y."/>
            <person name="Senoo K."/>
        </authorList>
    </citation>
    <scope>NUCLEOTIDE SEQUENCE</scope>
    <source>
        <strain evidence="11">W786</strain>
    </source>
</reference>
<dbReference type="CDD" id="cd00082">
    <property type="entry name" value="HisKA"/>
    <property type="match status" value="1"/>
</dbReference>
<organism evidence="11 12">
    <name type="scientific">Mesoterricola sediminis</name>
    <dbReference type="NCBI Taxonomy" id="2927980"/>
    <lineage>
        <taxon>Bacteria</taxon>
        <taxon>Pseudomonadati</taxon>
        <taxon>Acidobacteriota</taxon>
        <taxon>Holophagae</taxon>
        <taxon>Holophagales</taxon>
        <taxon>Holophagaceae</taxon>
        <taxon>Mesoterricola</taxon>
    </lineage>
</organism>
<gene>
    <name evidence="11" type="ORF">METESE_16990</name>
</gene>
<dbReference type="PROSITE" id="PS50110">
    <property type="entry name" value="RESPONSE_REGULATORY"/>
    <property type="match status" value="1"/>
</dbReference>
<dbReference type="SUPFAM" id="SSF47384">
    <property type="entry name" value="Homodimeric domain of signal transducing histidine kinase"/>
    <property type="match status" value="1"/>
</dbReference>
<dbReference type="Gene3D" id="3.40.50.2300">
    <property type="match status" value="1"/>
</dbReference>
<protein>
    <recommendedName>
        <fullName evidence="2">histidine kinase</fullName>
        <ecNumber evidence="2">2.7.13.3</ecNumber>
    </recommendedName>
</protein>
<dbReference type="SMART" id="SM00065">
    <property type="entry name" value="GAF"/>
    <property type="match status" value="1"/>
</dbReference>
<feature type="coiled-coil region" evidence="7">
    <location>
        <begin position="252"/>
        <end position="300"/>
    </location>
</feature>
<keyword evidence="5" id="KW-0418">Kinase</keyword>
<dbReference type="Pfam" id="PF00072">
    <property type="entry name" value="Response_reg"/>
    <property type="match status" value="1"/>
</dbReference>
<dbReference type="PRINTS" id="PR00344">
    <property type="entry name" value="BCTRLSENSOR"/>
</dbReference>
<comment type="catalytic activity">
    <reaction evidence="1">
        <text>ATP + protein L-histidine = ADP + protein N-phospho-L-histidine.</text>
        <dbReference type="EC" id="2.7.13.3"/>
    </reaction>
</comment>
<dbReference type="InterPro" id="IPR003594">
    <property type="entry name" value="HATPase_dom"/>
</dbReference>
<keyword evidence="7" id="KW-0175">Coiled coil</keyword>
<sequence length="661" mass="71518">MASRSQADTQIDRGKTGASESADEPTSAARGHGEAKGHLKGTVQRFREQSERRAREKGLQKLSRMVQALSRASQAMARATSEADYLDEVCRIVVEDCGCNLAWVGFRSQGAARRIDPVAWAGVASAYMRTLVVTWGEDPRGQGPAGQAIRTGKPSLFNDLAADPTFGPWRKEAKFRDLGSSVGLPLMDGREAFGVLAVYASEPDAFGEAHVRVLDELAEGLARGILTLRLRESERRAQEALRVTSLHLQRLNDELEQRVQERTKDLVRANEELTARILDRDRAEEALRRSEEKLRHVQKMEAIGTLAGGVAHDFNNLLQVISGYSEMALEKVEADHPIRGLLETIQRAGQKGASLTRQLLAFSRKQVLAPEILDLNTLVGDMEMFFQRVLKEDIRLAFDLHPDLCLVEADPGQLQQVIMNLVSNAKDAMPKGGVLTLRTACAGASIQLSVSDTGEGMTPEVAARVFEPFFTTKGVGKGTGLGLSTALGIVEQSGGSLEVASRPGEGTTFTVVLPRAEGILAPRESPRNADRELGSETLLLVEDDAGVRHLTAHHLVASGYQVLEAPDGPSALEALRSHPEPVHLLLTDMVMPGMCGRELAERVTALRPEIRVLFMSGYPDIAQAAEAEGPAGAVLITKPFDRARLLGAVRDTLDAGPATPA</sequence>
<evidence type="ECO:0000256" key="2">
    <source>
        <dbReference type="ARBA" id="ARBA00012438"/>
    </source>
</evidence>
<dbReference type="SMART" id="SM00388">
    <property type="entry name" value="HisKA"/>
    <property type="match status" value="1"/>
</dbReference>
<dbReference type="Proteomes" id="UP001228113">
    <property type="component" value="Chromosome"/>
</dbReference>
<dbReference type="InterPro" id="IPR036097">
    <property type="entry name" value="HisK_dim/P_sf"/>
</dbReference>
<dbReference type="Pfam" id="PF13185">
    <property type="entry name" value="GAF_2"/>
    <property type="match status" value="1"/>
</dbReference>
<evidence type="ECO:0000313" key="11">
    <source>
        <dbReference type="EMBL" id="BDU76741.1"/>
    </source>
</evidence>
<evidence type="ECO:0000313" key="12">
    <source>
        <dbReference type="Proteomes" id="UP001228113"/>
    </source>
</evidence>
<dbReference type="SMART" id="SM00448">
    <property type="entry name" value="REC"/>
    <property type="match status" value="1"/>
</dbReference>
<dbReference type="InterPro" id="IPR003018">
    <property type="entry name" value="GAF"/>
</dbReference>
<evidence type="ECO:0000256" key="7">
    <source>
        <dbReference type="SAM" id="Coils"/>
    </source>
</evidence>
<dbReference type="SUPFAM" id="SSF55781">
    <property type="entry name" value="GAF domain-like"/>
    <property type="match status" value="1"/>
</dbReference>
<evidence type="ECO:0000256" key="6">
    <source>
        <dbReference type="PROSITE-ProRule" id="PRU00169"/>
    </source>
</evidence>
<dbReference type="Pfam" id="PF00512">
    <property type="entry name" value="HisKA"/>
    <property type="match status" value="1"/>
</dbReference>
<dbReference type="AlphaFoldDB" id="A0AA48H3E5"/>
<keyword evidence="3 6" id="KW-0597">Phosphoprotein</keyword>
<dbReference type="EMBL" id="AP027081">
    <property type="protein sequence ID" value="BDU76741.1"/>
    <property type="molecule type" value="Genomic_DNA"/>
</dbReference>
<dbReference type="InterPro" id="IPR005467">
    <property type="entry name" value="His_kinase_dom"/>
</dbReference>
<dbReference type="InterPro" id="IPR001789">
    <property type="entry name" value="Sig_transdc_resp-reg_receiver"/>
</dbReference>
<name>A0AA48H3E5_9BACT</name>
<evidence type="ECO:0000256" key="8">
    <source>
        <dbReference type="SAM" id="MobiDB-lite"/>
    </source>
</evidence>
<feature type="region of interest" description="Disordered" evidence="8">
    <location>
        <begin position="1"/>
        <end position="59"/>
    </location>
</feature>
<dbReference type="PANTHER" id="PTHR43065:SF42">
    <property type="entry name" value="TWO-COMPONENT SENSOR PPRA"/>
    <property type="match status" value="1"/>
</dbReference>
<evidence type="ECO:0000256" key="3">
    <source>
        <dbReference type="ARBA" id="ARBA00022553"/>
    </source>
</evidence>
<evidence type="ECO:0000256" key="1">
    <source>
        <dbReference type="ARBA" id="ARBA00000085"/>
    </source>
</evidence>
<dbReference type="PANTHER" id="PTHR43065">
    <property type="entry name" value="SENSOR HISTIDINE KINASE"/>
    <property type="match status" value="1"/>
</dbReference>
<keyword evidence="4" id="KW-0808">Transferase</keyword>
<dbReference type="InterPro" id="IPR004358">
    <property type="entry name" value="Sig_transdc_His_kin-like_C"/>
</dbReference>
<evidence type="ECO:0000256" key="4">
    <source>
        <dbReference type="ARBA" id="ARBA00022679"/>
    </source>
</evidence>
<dbReference type="KEGG" id="msea:METESE_16990"/>
<dbReference type="Gene3D" id="3.30.565.10">
    <property type="entry name" value="Histidine kinase-like ATPase, C-terminal domain"/>
    <property type="match status" value="1"/>
</dbReference>
<keyword evidence="12" id="KW-1185">Reference proteome</keyword>
<evidence type="ECO:0000259" key="10">
    <source>
        <dbReference type="PROSITE" id="PS50110"/>
    </source>
</evidence>
<feature type="domain" description="Histidine kinase" evidence="9">
    <location>
        <begin position="309"/>
        <end position="517"/>
    </location>
</feature>
<proteinExistence type="predicted"/>
<feature type="compositionally biased region" description="Basic and acidic residues" evidence="8">
    <location>
        <begin position="45"/>
        <end position="59"/>
    </location>
</feature>
<feature type="domain" description="Response regulatory" evidence="10">
    <location>
        <begin position="537"/>
        <end position="653"/>
    </location>
</feature>
<dbReference type="Gene3D" id="3.30.450.40">
    <property type="match status" value="1"/>
</dbReference>
<evidence type="ECO:0000259" key="9">
    <source>
        <dbReference type="PROSITE" id="PS50109"/>
    </source>
</evidence>